<evidence type="ECO:0000256" key="1">
    <source>
        <dbReference type="ARBA" id="ARBA00009497"/>
    </source>
</evidence>
<dbReference type="InterPro" id="IPR012347">
    <property type="entry name" value="Ferritin-like"/>
</dbReference>
<accession>A0A0R1K063</accession>
<dbReference type="OrthoDB" id="9797023at2"/>
<dbReference type="PROSITE" id="PS00818">
    <property type="entry name" value="DPS_1"/>
    <property type="match status" value="1"/>
</dbReference>
<evidence type="ECO:0000313" key="5">
    <source>
        <dbReference type="Proteomes" id="UP000051804"/>
    </source>
</evidence>
<dbReference type="Gene3D" id="1.20.1260.10">
    <property type="match status" value="1"/>
</dbReference>
<comment type="similarity">
    <text evidence="1 2">Belongs to the Dps family.</text>
</comment>
<dbReference type="InterPro" id="IPR002177">
    <property type="entry name" value="DPS_DNA-bd"/>
</dbReference>
<comment type="caution">
    <text evidence="4">The sequence shown here is derived from an EMBL/GenBank/DDBJ whole genome shotgun (WGS) entry which is preliminary data.</text>
</comment>
<dbReference type="AlphaFoldDB" id="A0A0R1K063"/>
<dbReference type="EMBL" id="AZDJ01000001">
    <property type="protein sequence ID" value="KRK74393.1"/>
    <property type="molecule type" value="Genomic_DNA"/>
</dbReference>
<dbReference type="PIRSF" id="PIRSF005900">
    <property type="entry name" value="Dps"/>
    <property type="match status" value="1"/>
</dbReference>
<protein>
    <submittedName>
        <fullName evidence="4">DNA starvation stationary phase protection protein Dps</fullName>
    </submittedName>
</protein>
<keyword evidence="5" id="KW-1185">Reference proteome</keyword>
<dbReference type="CDD" id="cd01043">
    <property type="entry name" value="DPS"/>
    <property type="match status" value="1"/>
</dbReference>
<dbReference type="Proteomes" id="UP000051804">
    <property type="component" value="Unassembled WGS sequence"/>
</dbReference>
<dbReference type="PRINTS" id="PR01346">
    <property type="entry name" value="HELNAPAPROT"/>
</dbReference>
<reference evidence="4 5" key="1">
    <citation type="journal article" date="2015" name="Genome Announc.">
        <title>Expanding the biotechnology potential of lactobacilli through comparative genomics of 213 strains and associated genera.</title>
        <authorList>
            <person name="Sun Z."/>
            <person name="Harris H.M."/>
            <person name="McCann A."/>
            <person name="Guo C."/>
            <person name="Argimon S."/>
            <person name="Zhang W."/>
            <person name="Yang X."/>
            <person name="Jeffery I.B."/>
            <person name="Cooney J.C."/>
            <person name="Kagawa T.F."/>
            <person name="Liu W."/>
            <person name="Song Y."/>
            <person name="Salvetti E."/>
            <person name="Wrobel A."/>
            <person name="Rasinkangas P."/>
            <person name="Parkhill J."/>
            <person name="Rea M.C."/>
            <person name="O'Sullivan O."/>
            <person name="Ritari J."/>
            <person name="Douillard F.P."/>
            <person name="Paul Ross R."/>
            <person name="Yang R."/>
            <person name="Briner A.E."/>
            <person name="Felis G.E."/>
            <person name="de Vos W.M."/>
            <person name="Barrangou R."/>
            <person name="Klaenhammer T.R."/>
            <person name="Caufield P.W."/>
            <person name="Cui Y."/>
            <person name="Zhang H."/>
            <person name="O'Toole P.W."/>
        </authorList>
    </citation>
    <scope>NUCLEOTIDE SEQUENCE [LARGE SCALE GENOMIC DNA]</scope>
    <source>
        <strain evidence="4 5">JCM 17158</strain>
    </source>
</reference>
<dbReference type="InterPro" id="IPR009078">
    <property type="entry name" value="Ferritin-like_SF"/>
</dbReference>
<evidence type="ECO:0000313" key="4">
    <source>
        <dbReference type="EMBL" id="KRK74393.1"/>
    </source>
</evidence>
<feature type="domain" description="Ferritin/DPS" evidence="3">
    <location>
        <begin position="8"/>
        <end position="150"/>
    </location>
</feature>
<name>A0A0R1K063_9LACO</name>
<dbReference type="PANTHER" id="PTHR42932">
    <property type="entry name" value="GENERAL STRESS PROTEIN 20U"/>
    <property type="match status" value="1"/>
</dbReference>
<dbReference type="RefSeq" id="WP_054723154.1">
    <property type="nucleotide sequence ID" value="NZ_AZDJ01000001.1"/>
</dbReference>
<sequence length="155" mass="17525">MAYDETKAVLNQLVADLSQMSAVIHQTHWYMRGPEFLFLHPLMDDYQAEIDAQLDVISERLITLDGAPWSTLSEWAAHTGIESQPGKFGVPTPERFKALVAAYRYLADEYAKGIRIAGEEGDDSTQDIFTGFHTEIQKRLWMIQAQLDDAPHIAD</sequence>
<dbReference type="Pfam" id="PF00210">
    <property type="entry name" value="Ferritin"/>
    <property type="match status" value="1"/>
</dbReference>
<dbReference type="GO" id="GO:0008199">
    <property type="term" value="F:ferric iron binding"/>
    <property type="evidence" value="ECO:0007669"/>
    <property type="project" value="InterPro"/>
</dbReference>
<dbReference type="STRING" id="1291734.FD02_GL000998"/>
<evidence type="ECO:0000256" key="2">
    <source>
        <dbReference type="RuleBase" id="RU003875"/>
    </source>
</evidence>
<dbReference type="InterPro" id="IPR008331">
    <property type="entry name" value="Ferritin_DPS_dom"/>
</dbReference>
<dbReference type="InterPro" id="IPR023188">
    <property type="entry name" value="DPS_DNA-bd_CS"/>
</dbReference>
<dbReference type="SUPFAM" id="SSF47240">
    <property type="entry name" value="Ferritin-like"/>
    <property type="match status" value="1"/>
</dbReference>
<dbReference type="PANTHER" id="PTHR42932:SF1">
    <property type="entry name" value="GENERAL STRESS PROTEIN 20U"/>
    <property type="match status" value="1"/>
</dbReference>
<proteinExistence type="inferred from homology"/>
<dbReference type="PATRIC" id="fig|1291734.4.peg.1024"/>
<dbReference type="GO" id="GO:0016722">
    <property type="term" value="F:oxidoreductase activity, acting on metal ions"/>
    <property type="evidence" value="ECO:0007669"/>
    <property type="project" value="InterPro"/>
</dbReference>
<gene>
    <name evidence="4" type="ORF">FD02_GL000998</name>
</gene>
<evidence type="ECO:0000259" key="3">
    <source>
        <dbReference type="Pfam" id="PF00210"/>
    </source>
</evidence>
<organism evidence="4 5">
    <name type="scientific">Lacticaseibacillus nasuensis JCM 17158</name>
    <dbReference type="NCBI Taxonomy" id="1291734"/>
    <lineage>
        <taxon>Bacteria</taxon>
        <taxon>Bacillati</taxon>
        <taxon>Bacillota</taxon>
        <taxon>Bacilli</taxon>
        <taxon>Lactobacillales</taxon>
        <taxon>Lactobacillaceae</taxon>
        <taxon>Lacticaseibacillus</taxon>
    </lineage>
</organism>